<dbReference type="SMART" id="SM00557">
    <property type="entry name" value="IG_FLMN"/>
    <property type="match status" value="20"/>
</dbReference>
<keyword evidence="3" id="KW-0009">Actin-binding</keyword>
<name>A0A0L0CKQ7_LUCCU</name>
<feature type="region of interest" description="Disordered" evidence="5">
    <location>
        <begin position="1082"/>
        <end position="1153"/>
    </location>
</feature>
<dbReference type="InterPro" id="IPR013783">
    <property type="entry name" value="Ig-like_fold"/>
</dbReference>
<feature type="repeat" description="Filamin" evidence="4">
    <location>
        <begin position="1536"/>
        <end position="1615"/>
    </location>
</feature>
<feature type="compositionally biased region" description="Polar residues" evidence="5">
    <location>
        <begin position="1108"/>
        <end position="1119"/>
    </location>
</feature>
<dbReference type="OrthoDB" id="18740at2759"/>
<keyword evidence="2" id="KW-0677">Repeat</keyword>
<dbReference type="Proteomes" id="UP000037069">
    <property type="component" value="Unassembled WGS sequence"/>
</dbReference>
<sequence>MVGTMEVKDLKGAKITHAGLLKHNADGTVETQKITHAGLVARSPEGTAAKGMNIRGNEDLWVEIQANTFRNWVNEHLRPTGMRVHDWATDFCDGTCLCALVESLQTRPLKPSWNRRPANQHHYLENATTALNAIEKDHIKLVNIGNVDIVNGNVKLILGLIWSLIVRYQIGRSKFPPRKLMLAWLQAALPDCKITNLTTDWNSGVNLAALLDYCKPGLYPHWRSMDPSQSVRNCTHAMNLAQSEFGVPKVLEPEYLASPWLDELSGMTYLSYFMKPGGPGYNATMRWVNTQVREPVKNFTTDWNDGRVMCEIIKGLGGPAPAPEKLSTDRFHYENNVRKAIDAGAKLGIQPVLTAKDMANPEVEHLGIMAYAAHLQWVTPRPPLSDLVNVFLESTSGRVGEQTHFRIDIMSRDISLSSVRALVVSPSGNAQQIKLNAHGEGVYVPDKYGMHEIVVEIGDDSLGGHFFRVLPRFIQVAPPGMAPCALGSLVEVLVNATGAPKTEDILVTAVSPTGISHNCPLKKVEEGHSAIFKPDEAGIWEIAITYQGRHIQGGPFTCAVFDASGVSVHGLDGAMPLRAHSFEVDARGVGVNGELHVDIVHDKRSLVCSVEKIVDNKYRVTFMPRQNGKYRVYVYFNGYDVKGSPFIMRVGTKGRSGKTRSSPLHDNKHRSESPSMHYTSTTSTRHNDYRNAATSSLSRRDLLNHNHNTATAASGTTISTTNIGTNERQRSYSPQYSPKQDTTDYRTSSSYYKRESEEKLATSPPPPPAPQPPLREREYNDSPTTKYLNSVDLYNVTTPRRDSKTSNASSSKNDYYYDKENELYSQRKNERDLKLAPPREDREDLYDEQMHRHSYSSSNSHQQQQQQIRTNTATRGSFSYSTRLSPIMSSPTHDIRSSEIRTHSPLTIKTSIPYETTTRNLNASPRHMSASPVQRYSPNSAYITTATHRMSPSTTLNKNGFESRTVEKSSTYKSTSNFVTDSNIRASPSLYGTAERLRRTASPEPRIDHSSNVRVSSMKPASARRDSWDVINKTKHMLSHNSLESLANMTESQLNTDLSYARPDIDNETHRNTQYNKFALNEQKYHSDRRGSRDSVDESERYKPSAITVKSQSNNSYTDKSGGFTRTVKESSQQIVTESSSATPNNGGYSSLSRFRPIESTLTGVTGARAIRVQDIPNGAIGCPVEFEIDGSKAGSGNLEILVNGGRVTSSVRSLGGQRFVASFTPHEPGIHTVQITFNGETVPGSPWHVEIMSTPGITALGESTRLVPANTPAVFDILPPPGQSLAKGECVATVLGPNKTKLNARVTHEAANGAARIEFVPTEVGTHIIEASINGTKISGGPLIAKVYDSSLIQVTDVNGGVVGQPCQFRVDASAAGEGQLEISINEGEVPNHVQVVGGGRCLVSFTPEQAKPHLIDIKFNGETVRGCPFVCQVADTSRVMLNLSNLELIPVNRPASFHITVSGGGAAELAVSVRGPHGELPVRVTGDIHAGFTAEFTPTAVGGHSINVEYNGFPVQGTPFLAKSYDATKVVVGSVSRGTVGRPVQFTVDAGDAGEGNLEITISAKGQNIPTQVHPQGSARFSVSFVPTEACEHTINVSFNKMPVPGCPITVNISGGMSGPQVSLGGPGPVHQSNSFVINHNGGRLEDIEVNVEGPAGQSVPAQVHQSAEGVFKAEFVPRVVGEHRVHVTVCGLATAGSPYAAKVYDVGAIKVKNVSNGTVGKPVTFLVETSQAGPGNLEVTVNGGRVPTSAQAQGQHTYAISFTPREAQNHTVELRFNGQDVPGSPFTCRVSAAARIQSPETMDKVSVGRMFEFVVESDTKPTVEVLGPARRSVPVKVDEIHMGFNVKFEPVEVGDHSVEVRLPGGGHVEGSPFLLKAYSAEKVVVTDIRPGVVGKSVSFGINASQAGAGNLEIIVAVNGKNVPNFVQSEGNARFKVNFKPTEAAPHSLSVRFNGHPVPGSPFTCQIGSAPVSLPRAIASGEALKQAAIRVDNTFDLDGFEGIEPQVFVTSPSGDNVPVDVQGHGDSYTASFRPSVVGRHLISVTASDQHINGSPFSCNVFDVSRVTISGLEQQYGPAALGIPVTFSVDAAGAGEGTLELVVSTDTSTVKAEVVACARGLYDVTFVPQSTESHYVNITFNEVPVDGSPFRVEIQHTAQTIQIGSLAMIDFPSDDQIAEIMGPDHKPVPYTINRQTAEFRTHMTGNYLIRFIDRETRQHIGTRTLTVFDPSLVKITEVGEALCHRPASISVSLNEAGQGDLSARVKCGATEVPHTIRGPSKNGIYEIVYHPTRVAPHKITILFNDVPISLKPLEINVLPAGAGKEISVSGLGLYQARVGKTTNFAIDTIKRPAREFDVVVSGPGGQALPVRCYQTKSGHLQAEFNINKPGQCIIEVLHQSKPLPGSPFTCEAFDIAKVSVQGVPKSPMALHSPISFSVRTENAGLAELEAFAVSPTNQNVPVHINEQSEGIYSVEFIPTQPGNYKLTLMYGGETLPNSPYTFTASTTGAKNDTRASGNGLEVCHRNKEASFIVYCPVQPNVQIERTDEFGERIEPKIKALGNNEWRISYTILSVGRYEIRASCPNRGNLPGSPWHISCVESSKVTPVGGWGTLLDHEGRLILPARIVFDVENAGPGELNCTIDGIEIPVDKLPDGKLRLFISGENLAPGEHDLDLTWSNLSIVQCPRSAFVTGQQAADKVVLTGRGLAAAQAGEAAHFTIDATDAPAGRPEVILVHQDNTSVPVSLAQPRPNEAIWLASYTPQKSSSGSLTLSVKWNGRLVKGCPLTIAVGSSMDATKVICSGEGLRHGIVGKDIKSWIDTRRAGPGELTAHCAGPRKVAYCELYDHGDATFTLNIKPQEPGRHLLTIKYGGQNVPGSPFALKVAGAPDASKVRVYGPGIEHGVLATFQSRFICDTRGAGAGQLTVRVRGPKGAFRVEMQRESQKDRTILCKFDPTEPGDYRVEVKWAGEFVPGSPFPVMIFDTEEELRSPTLMQQQQHHLHHHHHHHQQQQHLAHQPTATTTIMPLFSHHQQGTLLRLSPLYINSSGGLGSGLGCSNRSRTPSHQYISNPELTFDIGSRTCLSRSRCRQESTCRIL</sequence>
<dbReference type="PANTHER" id="PTHR38537">
    <property type="entry name" value="JITTERBUG, ISOFORM N"/>
    <property type="match status" value="1"/>
</dbReference>
<dbReference type="InterPro" id="IPR001589">
    <property type="entry name" value="Actinin_actin-bd_CS"/>
</dbReference>
<reference evidence="7 8" key="1">
    <citation type="journal article" date="2015" name="Nat. Commun.">
        <title>Lucilia cuprina genome unlocks parasitic fly biology to underpin future interventions.</title>
        <authorList>
            <person name="Anstead C.A."/>
            <person name="Korhonen P.K."/>
            <person name="Young N.D."/>
            <person name="Hall R.S."/>
            <person name="Jex A.R."/>
            <person name="Murali S.C."/>
            <person name="Hughes D.S."/>
            <person name="Lee S.F."/>
            <person name="Perry T."/>
            <person name="Stroehlein A.J."/>
            <person name="Ansell B.R."/>
            <person name="Breugelmans B."/>
            <person name="Hofmann A."/>
            <person name="Qu J."/>
            <person name="Dugan S."/>
            <person name="Lee S.L."/>
            <person name="Chao H."/>
            <person name="Dinh H."/>
            <person name="Han Y."/>
            <person name="Doddapaneni H.V."/>
            <person name="Worley K.C."/>
            <person name="Muzny D.M."/>
            <person name="Ioannidis P."/>
            <person name="Waterhouse R.M."/>
            <person name="Zdobnov E.M."/>
            <person name="James P.J."/>
            <person name="Bagnall N.H."/>
            <person name="Kotze A.C."/>
            <person name="Gibbs R.A."/>
            <person name="Richards S."/>
            <person name="Batterham P."/>
            <person name="Gasser R.B."/>
        </authorList>
    </citation>
    <scope>NUCLEOTIDE SEQUENCE [LARGE SCALE GENOMIC DNA]</scope>
    <source>
        <strain evidence="7 8">LS</strain>
        <tissue evidence="7">Full body</tissue>
    </source>
</reference>
<dbReference type="GO" id="GO:0030036">
    <property type="term" value="P:actin cytoskeleton organization"/>
    <property type="evidence" value="ECO:0007669"/>
    <property type="project" value="InterPro"/>
</dbReference>
<dbReference type="Gene3D" id="2.60.40.10">
    <property type="entry name" value="Immunoglobulins"/>
    <property type="match status" value="20"/>
</dbReference>
<dbReference type="EMBL" id="JRES01000264">
    <property type="protein sequence ID" value="KNC32850.1"/>
    <property type="molecule type" value="Genomic_DNA"/>
</dbReference>
<feature type="repeat" description="Filamin" evidence="4">
    <location>
        <begin position="474"/>
        <end position="560"/>
    </location>
</feature>
<dbReference type="InterPro" id="IPR017868">
    <property type="entry name" value="Filamin/ABP280_repeat-like"/>
</dbReference>
<dbReference type="FunFam" id="2.60.40.10:FF:001349">
    <property type="entry name" value="Jitterbug, isoform F"/>
    <property type="match status" value="1"/>
</dbReference>
<gene>
    <name evidence="7" type="ORF">FF38_01703</name>
</gene>
<dbReference type="CDD" id="cd21227">
    <property type="entry name" value="CH_jitterbug-like_rpt1"/>
    <property type="match status" value="1"/>
</dbReference>
<feature type="repeat" description="Filamin" evidence="4">
    <location>
        <begin position="1696"/>
        <end position="1793"/>
    </location>
</feature>
<dbReference type="SUPFAM" id="SSF81296">
    <property type="entry name" value="E set domains"/>
    <property type="match status" value="21"/>
</dbReference>
<evidence type="ECO:0000256" key="2">
    <source>
        <dbReference type="ARBA" id="ARBA00022737"/>
    </source>
</evidence>
<dbReference type="PROSITE" id="PS50194">
    <property type="entry name" value="FILAMIN_REPEAT"/>
    <property type="match status" value="22"/>
</dbReference>
<protein>
    <recommendedName>
        <fullName evidence="6">Calponin-homology (CH) domain-containing protein</fullName>
    </recommendedName>
</protein>
<feature type="repeat" description="Filamin" evidence="4">
    <location>
        <begin position="1433"/>
        <end position="1526"/>
    </location>
</feature>
<dbReference type="GO" id="GO:0051015">
    <property type="term" value="F:actin filament binding"/>
    <property type="evidence" value="ECO:0007669"/>
    <property type="project" value="InterPro"/>
</dbReference>
<feature type="compositionally biased region" description="Polar residues" evidence="5">
    <location>
        <begin position="673"/>
        <end position="684"/>
    </location>
</feature>
<evidence type="ECO:0000259" key="6">
    <source>
        <dbReference type="PROSITE" id="PS50021"/>
    </source>
</evidence>
<dbReference type="STRING" id="7375.A0A0L0CKQ7"/>
<feature type="repeat" description="Filamin" evidence="4">
    <location>
        <begin position="2411"/>
        <end position="2505"/>
    </location>
</feature>
<feature type="compositionally biased region" description="Basic and acidic residues" evidence="5">
    <location>
        <begin position="663"/>
        <end position="672"/>
    </location>
</feature>
<feature type="repeat" description="Filamin" evidence="4">
    <location>
        <begin position="2060"/>
        <end position="2155"/>
    </location>
</feature>
<comment type="caution">
    <text evidence="7">The sequence shown here is derived from an EMBL/GenBank/DDBJ whole genome shotgun (WGS) entry which is preliminary data.</text>
</comment>
<evidence type="ECO:0000313" key="8">
    <source>
        <dbReference type="Proteomes" id="UP000037069"/>
    </source>
</evidence>
<feature type="repeat" description="Filamin" evidence="4">
    <location>
        <begin position="2506"/>
        <end position="2599"/>
    </location>
</feature>
<feature type="repeat" description="Filamin" evidence="4">
    <location>
        <begin position="1250"/>
        <end position="1341"/>
    </location>
</feature>
<feature type="repeat" description="Filamin" evidence="4">
    <location>
        <begin position="570"/>
        <end position="650"/>
    </location>
</feature>
<comment type="similarity">
    <text evidence="1">Belongs to the filamin family.</text>
</comment>
<evidence type="ECO:0000256" key="1">
    <source>
        <dbReference type="ARBA" id="ARBA00009238"/>
    </source>
</evidence>
<feature type="compositionally biased region" description="Pro residues" evidence="5">
    <location>
        <begin position="763"/>
        <end position="773"/>
    </location>
</feature>
<evidence type="ECO:0000256" key="5">
    <source>
        <dbReference type="SAM" id="MobiDB-lite"/>
    </source>
</evidence>
<organism evidence="7 8">
    <name type="scientific">Lucilia cuprina</name>
    <name type="common">Green bottle fly</name>
    <name type="synonym">Australian sheep blowfly</name>
    <dbReference type="NCBI Taxonomy" id="7375"/>
    <lineage>
        <taxon>Eukaryota</taxon>
        <taxon>Metazoa</taxon>
        <taxon>Ecdysozoa</taxon>
        <taxon>Arthropoda</taxon>
        <taxon>Hexapoda</taxon>
        <taxon>Insecta</taxon>
        <taxon>Pterygota</taxon>
        <taxon>Neoptera</taxon>
        <taxon>Endopterygota</taxon>
        <taxon>Diptera</taxon>
        <taxon>Brachycera</taxon>
        <taxon>Muscomorpha</taxon>
        <taxon>Oestroidea</taxon>
        <taxon>Calliphoridae</taxon>
        <taxon>Luciliinae</taxon>
        <taxon>Lucilia</taxon>
    </lineage>
</organism>
<dbReference type="Gene3D" id="1.10.418.10">
    <property type="entry name" value="Calponin-like domain"/>
    <property type="match status" value="3"/>
</dbReference>
<feature type="compositionally biased region" description="Basic residues" evidence="5">
    <location>
        <begin position="3000"/>
        <end position="3011"/>
    </location>
</feature>
<evidence type="ECO:0000256" key="3">
    <source>
        <dbReference type="ARBA" id="ARBA00023203"/>
    </source>
</evidence>
<keyword evidence="8" id="KW-1185">Reference proteome</keyword>
<accession>A0A0L0CKQ7</accession>
<feature type="compositionally biased region" description="Basic and acidic residues" evidence="5">
    <location>
        <begin position="1083"/>
        <end position="1103"/>
    </location>
</feature>
<dbReference type="InterPro" id="IPR044801">
    <property type="entry name" value="Filamin"/>
</dbReference>
<feature type="repeat" description="Filamin" evidence="4">
    <location>
        <begin position="1338"/>
        <end position="1435"/>
    </location>
</feature>
<dbReference type="CDD" id="cd21185">
    <property type="entry name" value="CH_jitterbug-like_rpt3"/>
    <property type="match status" value="1"/>
</dbReference>
<dbReference type="PANTHER" id="PTHR38537:SF13">
    <property type="entry name" value="JITTERBUG, ISOFORM N"/>
    <property type="match status" value="1"/>
</dbReference>
<dbReference type="SUPFAM" id="SSF47576">
    <property type="entry name" value="Calponin-homology domain, CH-domain"/>
    <property type="match status" value="2"/>
</dbReference>
<evidence type="ECO:0000256" key="4">
    <source>
        <dbReference type="PROSITE-ProRule" id="PRU00087"/>
    </source>
</evidence>
<feature type="repeat" description="Filamin" evidence="4">
    <location>
        <begin position="1621"/>
        <end position="1700"/>
    </location>
</feature>
<dbReference type="FunFam" id="1.10.418.10:FF:000068">
    <property type="entry name" value="Putative Filamin-A"/>
    <property type="match status" value="1"/>
</dbReference>
<feature type="repeat" description="Filamin" evidence="4">
    <location>
        <begin position="2218"/>
        <end position="2318"/>
    </location>
</feature>
<feature type="domain" description="Calponin-homology (CH)" evidence="6">
    <location>
        <begin position="63"/>
        <end position="169"/>
    </location>
</feature>
<feature type="region of interest" description="Disordered" evidence="5">
    <location>
        <begin position="997"/>
        <end position="1020"/>
    </location>
</feature>
<feature type="region of interest" description="Disordered" evidence="5">
    <location>
        <begin position="647"/>
        <end position="688"/>
    </location>
</feature>
<feature type="region of interest" description="Disordered" evidence="5">
    <location>
        <begin position="2992"/>
        <end position="3011"/>
    </location>
</feature>
<feature type="repeat" description="Filamin" evidence="4">
    <location>
        <begin position="2792"/>
        <end position="2885"/>
    </location>
</feature>
<proteinExistence type="inferred from homology"/>
<dbReference type="FunFam" id="2.60.40.10:FF:001145">
    <property type="entry name" value="Jitterbug, isoform I"/>
    <property type="match status" value="3"/>
</dbReference>
<feature type="repeat" description="Filamin" evidence="4">
    <location>
        <begin position="2319"/>
        <end position="2413"/>
    </location>
</feature>
<evidence type="ECO:0000313" key="7">
    <source>
        <dbReference type="EMBL" id="KNC32850.1"/>
    </source>
</evidence>
<dbReference type="FunFam" id="1.10.418.10:FF:000078">
    <property type="entry name" value="Putative Filamin-A"/>
    <property type="match status" value="1"/>
</dbReference>
<dbReference type="PROSITE" id="PS00019">
    <property type="entry name" value="ACTININ_1"/>
    <property type="match status" value="1"/>
</dbReference>
<dbReference type="InterPro" id="IPR036872">
    <property type="entry name" value="CH_dom_sf"/>
</dbReference>
<dbReference type="PROSITE" id="PS50021">
    <property type="entry name" value="CH"/>
    <property type="match status" value="2"/>
</dbReference>
<feature type="compositionally biased region" description="Low complexity" evidence="5">
    <location>
        <begin position="855"/>
        <end position="867"/>
    </location>
</feature>
<feature type="domain" description="Calponin-homology (CH)" evidence="6">
    <location>
        <begin position="175"/>
        <end position="278"/>
    </location>
</feature>
<dbReference type="Pfam" id="PF00307">
    <property type="entry name" value="CH"/>
    <property type="match status" value="3"/>
</dbReference>
<dbReference type="FunFam" id="2.60.40.10:FF:001561">
    <property type="entry name" value="Jitterbug, isoform C"/>
    <property type="match status" value="1"/>
</dbReference>
<feature type="region of interest" description="Disordered" evidence="5">
    <location>
        <begin position="707"/>
        <end position="876"/>
    </location>
</feature>
<feature type="repeat" description="Filamin" evidence="4">
    <location>
        <begin position="1825"/>
        <end position="1880"/>
    </location>
</feature>
<feature type="repeat" description="Filamin" evidence="4">
    <location>
        <begin position="1891"/>
        <end position="1969"/>
    </location>
</feature>
<dbReference type="FunFam" id="2.60.40.10:FF:001473">
    <property type="entry name" value="Jitterbug, isoform C"/>
    <property type="match status" value="1"/>
</dbReference>
<dbReference type="Pfam" id="PF00630">
    <property type="entry name" value="Filamin"/>
    <property type="match status" value="18"/>
</dbReference>
<feature type="repeat" description="Filamin" evidence="4">
    <location>
        <begin position="1971"/>
        <end position="2062"/>
    </location>
</feature>
<feature type="compositionally biased region" description="Low complexity" evidence="5">
    <location>
        <begin position="708"/>
        <end position="726"/>
    </location>
</feature>
<feature type="repeat" description="Filamin" evidence="4">
    <location>
        <begin position="2600"/>
        <end position="2692"/>
    </location>
</feature>
<feature type="compositionally biased region" description="Polar residues" evidence="5">
    <location>
        <begin position="1130"/>
        <end position="1153"/>
    </location>
</feature>
<feature type="repeat" description="Filamin" evidence="4">
    <location>
        <begin position="2886"/>
        <end position="2982"/>
    </location>
</feature>
<feature type="compositionally biased region" description="Basic and acidic residues" evidence="5">
    <location>
        <begin position="815"/>
        <end position="842"/>
    </location>
</feature>
<dbReference type="FunFam" id="2.60.40.10:FF:001551">
    <property type="entry name" value="Jitterbug, isoform M"/>
    <property type="match status" value="1"/>
</dbReference>
<dbReference type="OMA" id="REFDIPM"/>
<feature type="compositionally biased region" description="Polar residues" evidence="5">
    <location>
        <begin position="731"/>
        <end position="740"/>
    </location>
</feature>
<feature type="repeat" description="Filamin" evidence="4">
    <location>
        <begin position="392"/>
        <end position="471"/>
    </location>
</feature>
<feature type="repeat" description="Filamin" evidence="4">
    <location>
        <begin position="2693"/>
        <end position="2791"/>
    </location>
</feature>
<dbReference type="InterPro" id="IPR001298">
    <property type="entry name" value="Filamin/ABP280_rpt"/>
</dbReference>
<feature type="repeat" description="Filamin" evidence="4">
    <location>
        <begin position="1155"/>
        <end position="1252"/>
    </location>
</feature>
<dbReference type="SMART" id="SM00033">
    <property type="entry name" value="CH"/>
    <property type="match status" value="3"/>
</dbReference>
<dbReference type="CDD" id="cd21229">
    <property type="entry name" value="CH_jitterbug-like_rpt2"/>
    <property type="match status" value="1"/>
</dbReference>
<dbReference type="InterPro" id="IPR014756">
    <property type="entry name" value="Ig_E-set"/>
</dbReference>
<dbReference type="InterPro" id="IPR001715">
    <property type="entry name" value="CH_dom"/>
</dbReference>
<dbReference type="FunFam" id="2.60.40.10:FF:001193">
    <property type="entry name" value="Jitterbug, isoform M"/>
    <property type="match status" value="2"/>
</dbReference>
<dbReference type="FunFam" id="1.10.418.10:FF:000006">
    <property type="entry name" value="Filamin-B isoform A"/>
    <property type="match status" value="1"/>
</dbReference>